<sequence length="109" mass="11920">MTKQIEISPIEVLALKKLSLINGALAKQLTGTAAREQTALLSVLFDVINRSELTNAIDDAEAEEKLTVSEAWTILCETPDITSPEEYPDHALITMEQLGSFMSRAKATD</sequence>
<evidence type="ECO:0000313" key="1">
    <source>
        <dbReference type="EMBL" id="QND42992.1"/>
    </source>
</evidence>
<gene>
    <name evidence="1" type="ORF">HB770_21050</name>
</gene>
<name>A0A7G6RL60_RHILV</name>
<protein>
    <submittedName>
        <fullName evidence="1">Uncharacterized protein</fullName>
    </submittedName>
</protein>
<reference evidence="2" key="1">
    <citation type="journal article" date="2020" name="Mol. Plant Microbe">
        <title>Rhizobial microsymbionts of the narrowly endemic Oxytropis species growing in Kamchatka are characterized by significant genetic diversity and possess a set of genes that are associated with T3SS and T6SS secretion systems and can affect the development of symbiosis.</title>
        <authorList>
            <person name="Safronova V."/>
            <person name="Guro P."/>
            <person name="Sazanova A."/>
            <person name="Kuznetsova I."/>
            <person name="Belimov A."/>
            <person name="Yakubov V."/>
            <person name="Chirak E."/>
            <person name="Afonin A."/>
            <person name="Gogolev Y."/>
            <person name="Andronov E."/>
            <person name="Tikhonovich I."/>
        </authorList>
    </citation>
    <scope>NUCLEOTIDE SEQUENCE [LARGE SCALE GENOMIC DNA]</scope>
    <source>
        <strain evidence="2">RCAM0610</strain>
    </source>
</reference>
<dbReference type="EMBL" id="CP050549">
    <property type="protein sequence ID" value="QND42992.1"/>
    <property type="molecule type" value="Genomic_DNA"/>
</dbReference>
<dbReference type="AlphaFoldDB" id="A0A7G6RL60"/>
<evidence type="ECO:0000313" key="2">
    <source>
        <dbReference type="Proteomes" id="UP000515518"/>
    </source>
</evidence>
<proteinExistence type="predicted"/>
<organism evidence="1 2">
    <name type="scientific">Rhizobium leguminosarum bv. viciae</name>
    <dbReference type="NCBI Taxonomy" id="387"/>
    <lineage>
        <taxon>Bacteria</taxon>
        <taxon>Pseudomonadati</taxon>
        <taxon>Pseudomonadota</taxon>
        <taxon>Alphaproteobacteria</taxon>
        <taxon>Hyphomicrobiales</taxon>
        <taxon>Rhizobiaceae</taxon>
        <taxon>Rhizobium/Agrobacterium group</taxon>
        <taxon>Rhizobium</taxon>
    </lineage>
</organism>
<dbReference type="Proteomes" id="UP000515518">
    <property type="component" value="Chromosome"/>
</dbReference>
<accession>A0A7G6RL60</accession>